<dbReference type="OrthoDB" id="10638792at2759"/>
<accession>A0A4Z2JF28</accession>
<keyword evidence="2" id="KW-1185">Reference proteome</keyword>
<name>A0A4Z2JF28_9TELE</name>
<dbReference type="Proteomes" id="UP000314294">
    <property type="component" value="Unassembled WGS sequence"/>
</dbReference>
<dbReference type="EMBL" id="SRLO01000003">
    <property type="protein sequence ID" value="TNN88865.1"/>
    <property type="molecule type" value="Genomic_DNA"/>
</dbReference>
<reference evidence="1 2" key="1">
    <citation type="submission" date="2019-03" db="EMBL/GenBank/DDBJ databases">
        <title>First draft genome of Liparis tanakae, snailfish: a comprehensive survey of snailfish specific genes.</title>
        <authorList>
            <person name="Kim W."/>
            <person name="Song I."/>
            <person name="Jeong J.-H."/>
            <person name="Kim D."/>
            <person name="Kim S."/>
            <person name="Ryu S."/>
            <person name="Song J.Y."/>
            <person name="Lee S.K."/>
        </authorList>
    </citation>
    <scope>NUCLEOTIDE SEQUENCE [LARGE SCALE GENOMIC DNA]</scope>
    <source>
        <tissue evidence="1">Muscle</tissue>
    </source>
</reference>
<proteinExistence type="predicted"/>
<organism evidence="1 2">
    <name type="scientific">Liparis tanakae</name>
    <name type="common">Tanaka's snailfish</name>
    <dbReference type="NCBI Taxonomy" id="230148"/>
    <lineage>
        <taxon>Eukaryota</taxon>
        <taxon>Metazoa</taxon>
        <taxon>Chordata</taxon>
        <taxon>Craniata</taxon>
        <taxon>Vertebrata</taxon>
        <taxon>Euteleostomi</taxon>
        <taxon>Actinopterygii</taxon>
        <taxon>Neopterygii</taxon>
        <taxon>Teleostei</taxon>
        <taxon>Neoteleostei</taxon>
        <taxon>Acanthomorphata</taxon>
        <taxon>Eupercaria</taxon>
        <taxon>Perciformes</taxon>
        <taxon>Cottioidei</taxon>
        <taxon>Cottales</taxon>
        <taxon>Liparidae</taxon>
        <taxon>Liparis</taxon>
    </lineage>
</organism>
<sequence length="225" mass="24958">MIFPIHGFRGPAHVPYLHAPFLGVDLYCSIPVSGATGRPTRLHTGAQDSSLSLQQFGAVRQLPSREQWQECPPLCSLNREWPLRPLVVEYPSLDSAVRGCRPVERRVLRRKRLLVLRRGHFNLTADLRPRPAALTDSSGRGQRRQRHGGVFVRVCGTGRCGECVIEVPQLIFVPLFGAGVHGAEEQPEQLSGCTKEERSILQKEMHLLCGSSASLSGYTLNVKPH</sequence>
<dbReference type="AlphaFoldDB" id="A0A4Z2JF28"/>
<protein>
    <submittedName>
        <fullName evidence="1">Uncharacterized protein</fullName>
    </submittedName>
</protein>
<comment type="caution">
    <text evidence="1">The sequence shown here is derived from an EMBL/GenBank/DDBJ whole genome shotgun (WGS) entry which is preliminary data.</text>
</comment>
<evidence type="ECO:0000313" key="1">
    <source>
        <dbReference type="EMBL" id="TNN88865.1"/>
    </source>
</evidence>
<evidence type="ECO:0000313" key="2">
    <source>
        <dbReference type="Proteomes" id="UP000314294"/>
    </source>
</evidence>
<gene>
    <name evidence="1" type="ORF">EYF80_000743</name>
</gene>